<dbReference type="GO" id="GO:0003700">
    <property type="term" value="F:DNA-binding transcription factor activity"/>
    <property type="evidence" value="ECO:0007669"/>
    <property type="project" value="TreeGrafter"/>
</dbReference>
<dbReference type="RefSeq" id="WP_155341662.1">
    <property type="nucleotide sequence ID" value="NZ_BAAABN010000052.1"/>
</dbReference>
<evidence type="ECO:0000313" key="7">
    <source>
        <dbReference type="EMBL" id="GES05685.1"/>
    </source>
</evidence>
<dbReference type="InterPro" id="IPR001647">
    <property type="entry name" value="HTH_TetR"/>
</dbReference>
<gene>
    <name evidence="7" type="ORF">Acor_77530</name>
</gene>
<keyword evidence="1" id="KW-0678">Repressor</keyword>
<dbReference type="PANTHER" id="PTHR30055:SF241">
    <property type="entry name" value="TRANSCRIPTIONAL REGULATORY PROTEIN"/>
    <property type="match status" value="1"/>
</dbReference>
<dbReference type="PANTHER" id="PTHR30055">
    <property type="entry name" value="HTH-TYPE TRANSCRIPTIONAL REGULATOR RUTR"/>
    <property type="match status" value="1"/>
</dbReference>
<protein>
    <recommendedName>
        <fullName evidence="6">HTH tetR-type domain-containing protein</fullName>
    </recommendedName>
</protein>
<evidence type="ECO:0000256" key="4">
    <source>
        <dbReference type="ARBA" id="ARBA00023163"/>
    </source>
</evidence>
<dbReference type="PROSITE" id="PS50977">
    <property type="entry name" value="HTH_TETR_2"/>
    <property type="match status" value="1"/>
</dbReference>
<keyword evidence="3 5" id="KW-0238">DNA-binding</keyword>
<accession>A0A5M3W9C9</accession>
<evidence type="ECO:0000256" key="3">
    <source>
        <dbReference type="ARBA" id="ARBA00023125"/>
    </source>
</evidence>
<comment type="caution">
    <text evidence="7">The sequence shown here is derived from an EMBL/GenBank/DDBJ whole genome shotgun (WGS) entry which is preliminary data.</text>
</comment>
<sequence length="211" mass="22913">MPPTRKGRPADSPGAVRLTRGEAKARTRARLLAAAAEVFAEQGFSGASVDEIARRAGYTIGALYAHFPGKDDLFLTLFEEHVSHHLENAGRIAGGADVFSTFGAYLTEVADEHVAWSMLELEFLRYALPRPELLARLADHWRVPRDAITELVEGGLFGASGDPQAVATVIIALFEGLVVQRRIDRAAVPATLFSDALRWLARGLVNEKAIP</sequence>
<dbReference type="SUPFAM" id="SSF46689">
    <property type="entry name" value="Homeodomain-like"/>
    <property type="match status" value="1"/>
</dbReference>
<keyword evidence="4" id="KW-0804">Transcription</keyword>
<keyword evidence="8" id="KW-1185">Reference proteome</keyword>
<name>A0A5M3W9C9_9ACTN</name>
<reference evidence="7 8" key="1">
    <citation type="submission" date="2019-10" db="EMBL/GenBank/DDBJ databases">
        <title>Whole genome shotgun sequence of Acrocarpospora corrugata NBRC 13972.</title>
        <authorList>
            <person name="Ichikawa N."/>
            <person name="Kimura A."/>
            <person name="Kitahashi Y."/>
            <person name="Komaki H."/>
            <person name="Oguchi A."/>
        </authorList>
    </citation>
    <scope>NUCLEOTIDE SEQUENCE [LARGE SCALE GENOMIC DNA]</scope>
    <source>
        <strain evidence="7 8">NBRC 13972</strain>
    </source>
</reference>
<feature type="domain" description="HTH tetR-type" evidence="6">
    <location>
        <begin position="25"/>
        <end position="85"/>
    </location>
</feature>
<dbReference type="OrthoDB" id="7252896at2"/>
<dbReference type="InterPro" id="IPR036271">
    <property type="entry name" value="Tet_transcr_reg_TetR-rel_C_sf"/>
</dbReference>
<evidence type="ECO:0000256" key="1">
    <source>
        <dbReference type="ARBA" id="ARBA00022491"/>
    </source>
</evidence>
<dbReference type="InterPro" id="IPR050109">
    <property type="entry name" value="HTH-type_TetR-like_transc_reg"/>
</dbReference>
<keyword evidence="2" id="KW-0805">Transcription regulation</keyword>
<dbReference type="Proteomes" id="UP000334990">
    <property type="component" value="Unassembled WGS sequence"/>
</dbReference>
<evidence type="ECO:0000256" key="5">
    <source>
        <dbReference type="PROSITE-ProRule" id="PRU00335"/>
    </source>
</evidence>
<dbReference type="FunFam" id="1.10.10.60:FF:000141">
    <property type="entry name" value="TetR family transcriptional regulator"/>
    <property type="match status" value="1"/>
</dbReference>
<dbReference type="InterPro" id="IPR039538">
    <property type="entry name" value="BetI_C"/>
</dbReference>
<organism evidence="7 8">
    <name type="scientific">Acrocarpospora corrugata</name>
    <dbReference type="NCBI Taxonomy" id="35763"/>
    <lineage>
        <taxon>Bacteria</taxon>
        <taxon>Bacillati</taxon>
        <taxon>Actinomycetota</taxon>
        <taxon>Actinomycetes</taxon>
        <taxon>Streptosporangiales</taxon>
        <taxon>Streptosporangiaceae</taxon>
        <taxon>Acrocarpospora</taxon>
    </lineage>
</organism>
<dbReference type="GO" id="GO:0000976">
    <property type="term" value="F:transcription cis-regulatory region binding"/>
    <property type="evidence" value="ECO:0007669"/>
    <property type="project" value="TreeGrafter"/>
</dbReference>
<dbReference type="InterPro" id="IPR009057">
    <property type="entry name" value="Homeodomain-like_sf"/>
</dbReference>
<dbReference type="AlphaFoldDB" id="A0A5M3W9C9"/>
<dbReference type="Gene3D" id="1.10.357.10">
    <property type="entry name" value="Tetracycline Repressor, domain 2"/>
    <property type="match status" value="1"/>
</dbReference>
<evidence type="ECO:0000259" key="6">
    <source>
        <dbReference type="PROSITE" id="PS50977"/>
    </source>
</evidence>
<dbReference type="EMBL" id="BLAD01000108">
    <property type="protein sequence ID" value="GES05685.1"/>
    <property type="molecule type" value="Genomic_DNA"/>
</dbReference>
<evidence type="ECO:0000256" key="2">
    <source>
        <dbReference type="ARBA" id="ARBA00023015"/>
    </source>
</evidence>
<dbReference type="PRINTS" id="PR00455">
    <property type="entry name" value="HTHTETR"/>
</dbReference>
<proteinExistence type="predicted"/>
<dbReference type="GO" id="GO:0045892">
    <property type="term" value="P:negative regulation of DNA-templated transcription"/>
    <property type="evidence" value="ECO:0007669"/>
    <property type="project" value="UniProtKB-ARBA"/>
</dbReference>
<dbReference type="Pfam" id="PF00440">
    <property type="entry name" value="TetR_N"/>
    <property type="match status" value="1"/>
</dbReference>
<dbReference type="Pfam" id="PF13977">
    <property type="entry name" value="TetR_C_6"/>
    <property type="match status" value="1"/>
</dbReference>
<feature type="DNA-binding region" description="H-T-H motif" evidence="5">
    <location>
        <begin position="48"/>
        <end position="67"/>
    </location>
</feature>
<dbReference type="SUPFAM" id="SSF48498">
    <property type="entry name" value="Tetracyclin repressor-like, C-terminal domain"/>
    <property type="match status" value="1"/>
</dbReference>
<evidence type="ECO:0000313" key="8">
    <source>
        <dbReference type="Proteomes" id="UP000334990"/>
    </source>
</evidence>